<protein>
    <submittedName>
        <fullName evidence="1">Uncharacterized protein</fullName>
    </submittedName>
</protein>
<name>A0A644VJL4_9ZZZZ</name>
<accession>A0A644VJL4</accession>
<proteinExistence type="predicted"/>
<sequence>MTELKTLVLIKGEEKVIVNAGDQEREYMSDGWLHEGDEGIVEGTKHVGGGWYELPNGTRIQGKAAAEEALIALNASK</sequence>
<gene>
    <name evidence="1" type="ORF">SDC9_37468</name>
</gene>
<evidence type="ECO:0000313" key="1">
    <source>
        <dbReference type="EMBL" id="MPL91400.1"/>
    </source>
</evidence>
<reference evidence="1" key="1">
    <citation type="submission" date="2019-08" db="EMBL/GenBank/DDBJ databases">
        <authorList>
            <person name="Kucharzyk K."/>
            <person name="Murdoch R.W."/>
            <person name="Higgins S."/>
            <person name="Loffler F."/>
        </authorList>
    </citation>
    <scope>NUCLEOTIDE SEQUENCE</scope>
</reference>
<dbReference type="AlphaFoldDB" id="A0A644VJL4"/>
<comment type="caution">
    <text evidence="1">The sequence shown here is derived from an EMBL/GenBank/DDBJ whole genome shotgun (WGS) entry which is preliminary data.</text>
</comment>
<dbReference type="EMBL" id="VSSQ01000328">
    <property type="protein sequence ID" value="MPL91400.1"/>
    <property type="molecule type" value="Genomic_DNA"/>
</dbReference>
<organism evidence="1">
    <name type="scientific">bioreactor metagenome</name>
    <dbReference type="NCBI Taxonomy" id="1076179"/>
    <lineage>
        <taxon>unclassified sequences</taxon>
        <taxon>metagenomes</taxon>
        <taxon>ecological metagenomes</taxon>
    </lineage>
</organism>